<keyword evidence="3" id="KW-0119">Carbohydrate metabolism</keyword>
<dbReference type="Proteomes" id="UP000694542">
    <property type="component" value="Chromosome 8"/>
</dbReference>
<protein>
    <recommendedName>
        <fullName evidence="5">CBM21 domain-containing protein</fullName>
    </recommendedName>
</protein>
<evidence type="ECO:0000313" key="6">
    <source>
        <dbReference type="Ensembl" id="ENSCAFP00040003602.1"/>
    </source>
</evidence>
<evidence type="ECO:0000259" key="5">
    <source>
        <dbReference type="PROSITE" id="PS51159"/>
    </source>
</evidence>
<dbReference type="GO" id="GO:0004721">
    <property type="term" value="F:phosphoprotein phosphatase activity"/>
    <property type="evidence" value="ECO:0007669"/>
    <property type="project" value="UniProtKB-ARBA"/>
</dbReference>
<feature type="compositionally biased region" description="Basic and acidic residues" evidence="4">
    <location>
        <begin position="220"/>
        <end position="229"/>
    </location>
</feature>
<feature type="compositionally biased region" description="Gly residues" evidence="4">
    <location>
        <begin position="147"/>
        <end position="156"/>
    </location>
</feature>
<dbReference type="PROSITE" id="PS51159">
    <property type="entry name" value="CBM21"/>
    <property type="match status" value="1"/>
</dbReference>
<dbReference type="AlphaFoldDB" id="A0A8C0PT00"/>
<dbReference type="Pfam" id="PF03370">
    <property type="entry name" value="CBM_21"/>
    <property type="match status" value="1"/>
</dbReference>
<dbReference type="InterPro" id="IPR005036">
    <property type="entry name" value="CBM21_dom"/>
</dbReference>
<evidence type="ECO:0000256" key="2">
    <source>
        <dbReference type="ARBA" id="ARBA00022600"/>
    </source>
</evidence>
<feature type="compositionally biased region" description="Gly residues" evidence="4">
    <location>
        <begin position="177"/>
        <end position="188"/>
    </location>
</feature>
<feature type="compositionally biased region" description="Basic and acidic residues" evidence="4">
    <location>
        <begin position="77"/>
        <end position="86"/>
    </location>
</feature>
<keyword evidence="2" id="KW-0321">Glycogen metabolism</keyword>
<feature type="compositionally biased region" description="Basic residues" evidence="4">
    <location>
        <begin position="206"/>
        <end position="215"/>
    </location>
</feature>
<evidence type="ECO:0000256" key="4">
    <source>
        <dbReference type="SAM" id="MobiDB-lite"/>
    </source>
</evidence>
<evidence type="ECO:0000313" key="7">
    <source>
        <dbReference type="Proteomes" id="UP000694542"/>
    </source>
</evidence>
<feature type="region of interest" description="Disordered" evidence="4">
    <location>
        <begin position="1"/>
        <end position="20"/>
    </location>
</feature>
<keyword evidence="1" id="KW-0597">Phosphoprotein</keyword>
<dbReference type="InterPro" id="IPR038175">
    <property type="entry name" value="CBM21_dom_sf"/>
</dbReference>
<name>A0A8C0PT00_CANLF</name>
<evidence type="ECO:0000256" key="1">
    <source>
        <dbReference type="ARBA" id="ARBA00022553"/>
    </source>
</evidence>
<organism evidence="6 7">
    <name type="scientific">Canis lupus familiaris</name>
    <name type="common">Dog</name>
    <name type="synonym">Canis familiaris</name>
    <dbReference type="NCBI Taxonomy" id="9615"/>
    <lineage>
        <taxon>Eukaryota</taxon>
        <taxon>Metazoa</taxon>
        <taxon>Chordata</taxon>
        <taxon>Craniata</taxon>
        <taxon>Vertebrata</taxon>
        <taxon>Euteleostomi</taxon>
        <taxon>Mammalia</taxon>
        <taxon>Eutheria</taxon>
        <taxon>Laurasiatheria</taxon>
        <taxon>Carnivora</taxon>
        <taxon>Caniformia</taxon>
        <taxon>Canidae</taxon>
        <taxon>Canis</taxon>
    </lineage>
</organism>
<evidence type="ECO:0000256" key="3">
    <source>
        <dbReference type="ARBA" id="ARBA00023277"/>
    </source>
</evidence>
<dbReference type="GO" id="GO:0005977">
    <property type="term" value="P:glycogen metabolic process"/>
    <property type="evidence" value="ECO:0007669"/>
    <property type="project" value="UniProtKB-KW"/>
</dbReference>
<sequence>MTFPSVLPPPPHSKTWSLGFGKENGETLKRKSHTGYFEPVCKTGKGYSASALTLPVLERLKLLKKKKKKKSPSGLTHQDRKGDPRPRYMRRLTGSPISADCGRGRGRGRGPGREGRGTGGRAPPSARSEQTARRRQEMMSTTRGAGSQSGGKGSLGGETEPQDVEILEVTARRGRRGSGSGSGSGSGEGRLLRGRRAVGGEESRATRRRCRRARPGRGAMSRERPPRTDIPRNLSFIAALTERAYYRSQRPSLEEEPEVEPGEGGTRLGARSRAHAPSRGRRALSAPAGGGGVRAPRSRSPDTRKRVRFADALGLELAAVRRFRPGELPRVPRHVQAQLQRDALRHFAPCRPRARGLQEARAALEPASEPGFAARLQAQRICLERAEAGPLGVAGSARVLDLAYEKRVSVRWSADGWRSQREAPAAYAGPAPPPPRADRFAFRLPAPPIGGALLFALRYRVTGHEFWDNNGGRDYALRGPEHPGSGGAPEPQGWIHFI</sequence>
<proteinExistence type="predicted"/>
<dbReference type="Gene3D" id="2.60.40.2440">
    <property type="entry name" value="Carbohydrate binding type-21 domain"/>
    <property type="match status" value="1"/>
</dbReference>
<reference evidence="6" key="1">
    <citation type="submission" date="2018-10" db="EMBL/GenBank/DDBJ databases">
        <title>De novo assembly of a Great Dane genome.</title>
        <authorList>
            <person name="Kidd J.M."/>
            <person name="Pendleton A.L."/>
            <person name="Shen F."/>
            <person name="Emery S."/>
        </authorList>
    </citation>
    <scope>NUCLEOTIDE SEQUENCE [LARGE SCALE GENOMIC DNA]</scope>
    <source>
        <strain evidence="6">Great Dane</strain>
    </source>
</reference>
<reference evidence="6" key="2">
    <citation type="submission" date="2025-08" db="UniProtKB">
        <authorList>
            <consortium name="Ensembl"/>
        </authorList>
    </citation>
    <scope>IDENTIFICATION</scope>
</reference>
<dbReference type="Ensembl" id="ENSCAFT00040004199.1">
    <property type="protein sequence ID" value="ENSCAFP00040003602.1"/>
    <property type="gene ID" value="ENSCAFG00040002210.1"/>
</dbReference>
<dbReference type="PANTHER" id="PTHR12307:SF20">
    <property type="entry name" value="PROTEIN PHOSPHATASE 1 REGULATORY SUBUNIT 3E"/>
    <property type="match status" value="1"/>
</dbReference>
<feature type="domain" description="CBM21" evidence="5">
    <location>
        <begin position="373"/>
        <end position="478"/>
    </location>
</feature>
<feature type="compositionally biased region" description="Basic residues" evidence="4">
    <location>
        <begin position="270"/>
        <end position="282"/>
    </location>
</feature>
<feature type="compositionally biased region" description="Pro residues" evidence="4">
    <location>
        <begin position="1"/>
        <end position="12"/>
    </location>
</feature>
<feature type="region of interest" description="Disordered" evidence="4">
    <location>
        <begin position="63"/>
        <end position="229"/>
    </location>
</feature>
<dbReference type="FunFam" id="2.60.40.2440:FF:000002">
    <property type="entry name" value="Protein phosphatase 1 regulatory subunit 3E"/>
    <property type="match status" value="1"/>
</dbReference>
<dbReference type="InterPro" id="IPR050782">
    <property type="entry name" value="PP1_regulatory_subunit_3"/>
</dbReference>
<accession>A0A8C0PT00</accession>
<feature type="region of interest" description="Disordered" evidence="4">
    <location>
        <begin position="248"/>
        <end position="304"/>
    </location>
</feature>
<dbReference type="PANTHER" id="PTHR12307">
    <property type="entry name" value="PROTEIN PHOSPHATASE 1 REGULATORY SUBUNIT"/>
    <property type="match status" value="1"/>
</dbReference>